<dbReference type="EMBL" id="BQKI01000017">
    <property type="protein sequence ID" value="GJN09946.1"/>
    <property type="molecule type" value="Genomic_DNA"/>
</dbReference>
<gene>
    <name evidence="2" type="primary">ga28002</name>
    <name evidence="2" type="ORF">PR202_ga28002</name>
</gene>
<accession>A0AAV5DHP8</accession>
<evidence type="ECO:0000313" key="3">
    <source>
        <dbReference type="Proteomes" id="UP001054889"/>
    </source>
</evidence>
<protein>
    <recommendedName>
        <fullName evidence="1">RNase H type-1 domain-containing protein</fullName>
    </recommendedName>
</protein>
<keyword evidence="3" id="KW-1185">Reference proteome</keyword>
<dbReference type="InterPro" id="IPR002156">
    <property type="entry name" value="RNaseH_domain"/>
</dbReference>
<name>A0AAV5DHP8_ELECO</name>
<dbReference type="AlphaFoldDB" id="A0AAV5DHP8"/>
<proteinExistence type="predicted"/>
<comment type="caution">
    <text evidence="2">The sequence shown here is derived from an EMBL/GenBank/DDBJ whole genome shotgun (WGS) entry which is preliminary data.</text>
</comment>
<reference evidence="2" key="1">
    <citation type="journal article" date="2018" name="DNA Res.">
        <title>Multiple hybrid de novo genome assembly of finger millet, an orphan allotetraploid crop.</title>
        <authorList>
            <person name="Hatakeyama M."/>
            <person name="Aluri S."/>
            <person name="Balachadran M.T."/>
            <person name="Sivarajan S.R."/>
            <person name="Patrignani A."/>
            <person name="Gruter S."/>
            <person name="Poveda L."/>
            <person name="Shimizu-Inatsugi R."/>
            <person name="Baeten J."/>
            <person name="Francoijs K.J."/>
            <person name="Nataraja K.N."/>
            <person name="Reddy Y.A.N."/>
            <person name="Phadnis S."/>
            <person name="Ravikumar R.L."/>
            <person name="Schlapbach R."/>
            <person name="Sreeman S.M."/>
            <person name="Shimizu K.K."/>
        </authorList>
    </citation>
    <scope>NUCLEOTIDE SEQUENCE</scope>
</reference>
<dbReference type="Gene3D" id="3.30.420.10">
    <property type="entry name" value="Ribonuclease H-like superfamily/Ribonuclease H"/>
    <property type="match status" value="1"/>
</dbReference>
<dbReference type="Proteomes" id="UP001054889">
    <property type="component" value="Unassembled WGS sequence"/>
</dbReference>
<dbReference type="Pfam" id="PF13456">
    <property type="entry name" value="RVT_3"/>
    <property type="match status" value="1"/>
</dbReference>
<dbReference type="InterPro" id="IPR036397">
    <property type="entry name" value="RNaseH_sf"/>
</dbReference>
<sequence length="171" mass="18642">MKARNSCYYYGEPGLQGTRSPTENWHPELCSVYADTGKSDSKGKQIVTTTMKKPGRKGLNRGNKGIWEPPPAERIKINVDGAFDAVSGSTGIGVVIRGADGKALLCSWRTCFNATSAEETEALAAQEGIRLAAEWCPEKSVLEVDYSITPEEFLALVVAGFFCLTRMFKLL</sequence>
<dbReference type="InterPro" id="IPR044730">
    <property type="entry name" value="RNase_H-like_dom_plant"/>
</dbReference>
<evidence type="ECO:0000313" key="2">
    <source>
        <dbReference type="EMBL" id="GJN09946.1"/>
    </source>
</evidence>
<reference evidence="2" key="2">
    <citation type="submission" date="2021-12" db="EMBL/GenBank/DDBJ databases">
        <title>Resequencing data analysis of finger millet.</title>
        <authorList>
            <person name="Hatakeyama M."/>
            <person name="Aluri S."/>
            <person name="Balachadran M.T."/>
            <person name="Sivarajan S.R."/>
            <person name="Poveda L."/>
            <person name="Shimizu-Inatsugi R."/>
            <person name="Schlapbach R."/>
            <person name="Sreeman S.M."/>
            <person name="Shimizu K.K."/>
        </authorList>
    </citation>
    <scope>NUCLEOTIDE SEQUENCE</scope>
</reference>
<dbReference type="GO" id="GO:0004523">
    <property type="term" value="F:RNA-DNA hybrid ribonuclease activity"/>
    <property type="evidence" value="ECO:0007669"/>
    <property type="project" value="InterPro"/>
</dbReference>
<dbReference type="GO" id="GO:0003676">
    <property type="term" value="F:nucleic acid binding"/>
    <property type="evidence" value="ECO:0007669"/>
    <property type="project" value="InterPro"/>
</dbReference>
<dbReference type="PANTHER" id="PTHR47074:SF73">
    <property type="entry name" value="OS04G0448401 PROTEIN"/>
    <property type="match status" value="1"/>
</dbReference>
<dbReference type="CDD" id="cd06222">
    <property type="entry name" value="RNase_H_like"/>
    <property type="match status" value="1"/>
</dbReference>
<evidence type="ECO:0000259" key="1">
    <source>
        <dbReference type="Pfam" id="PF13456"/>
    </source>
</evidence>
<dbReference type="InterPro" id="IPR012337">
    <property type="entry name" value="RNaseH-like_sf"/>
</dbReference>
<dbReference type="SUPFAM" id="SSF53098">
    <property type="entry name" value="Ribonuclease H-like"/>
    <property type="match status" value="1"/>
</dbReference>
<dbReference type="PANTHER" id="PTHR47074">
    <property type="entry name" value="BNAC02G40300D PROTEIN"/>
    <property type="match status" value="1"/>
</dbReference>
<feature type="domain" description="RNase H type-1" evidence="1">
    <location>
        <begin position="78"/>
        <end position="146"/>
    </location>
</feature>
<dbReference type="InterPro" id="IPR052929">
    <property type="entry name" value="RNase_H-like_EbsB-rel"/>
</dbReference>
<organism evidence="2 3">
    <name type="scientific">Eleusine coracana subsp. coracana</name>
    <dbReference type="NCBI Taxonomy" id="191504"/>
    <lineage>
        <taxon>Eukaryota</taxon>
        <taxon>Viridiplantae</taxon>
        <taxon>Streptophyta</taxon>
        <taxon>Embryophyta</taxon>
        <taxon>Tracheophyta</taxon>
        <taxon>Spermatophyta</taxon>
        <taxon>Magnoliopsida</taxon>
        <taxon>Liliopsida</taxon>
        <taxon>Poales</taxon>
        <taxon>Poaceae</taxon>
        <taxon>PACMAD clade</taxon>
        <taxon>Chloridoideae</taxon>
        <taxon>Cynodonteae</taxon>
        <taxon>Eleusininae</taxon>
        <taxon>Eleusine</taxon>
    </lineage>
</organism>